<gene>
    <name evidence="5" type="ORF">EJD97_013065</name>
</gene>
<dbReference type="InterPro" id="IPR027417">
    <property type="entry name" value="P-loop_NTPase"/>
</dbReference>
<accession>A0A6N2BC22</accession>
<keyword evidence="3" id="KW-0342">GTP-binding</keyword>
<evidence type="ECO:0000256" key="1">
    <source>
        <dbReference type="ARBA" id="ARBA00008535"/>
    </source>
</evidence>
<dbReference type="Gene3D" id="3.40.50.300">
    <property type="entry name" value="P-loop containing nucleotide triphosphate hydrolases"/>
    <property type="match status" value="1"/>
</dbReference>
<reference evidence="5" key="1">
    <citation type="submission" date="2019-05" db="EMBL/GenBank/DDBJ databases">
        <title>The de novo reference genome and transcriptome assemblies of the wild tomato species Solanum chilense.</title>
        <authorList>
            <person name="Stam R."/>
            <person name="Nosenko T."/>
            <person name="Hoerger A.C."/>
            <person name="Stephan W."/>
            <person name="Seidel M.A."/>
            <person name="Kuhn J.M.M."/>
            <person name="Haberer G."/>
            <person name="Tellier A."/>
        </authorList>
    </citation>
    <scope>NUCLEOTIDE SEQUENCE</scope>
    <source>
        <tissue evidence="5">Mature leaves</tissue>
    </source>
</reference>
<dbReference type="GO" id="GO:0005525">
    <property type="term" value="F:GTP binding"/>
    <property type="evidence" value="ECO:0007669"/>
    <property type="project" value="UniProtKB-KW"/>
</dbReference>
<dbReference type="PROSITE" id="PS51720">
    <property type="entry name" value="G_AIG1"/>
    <property type="match status" value="1"/>
</dbReference>
<evidence type="ECO:0000259" key="4">
    <source>
        <dbReference type="PROSITE" id="PS51720"/>
    </source>
</evidence>
<name>A0A6N2BC22_SOLCI</name>
<evidence type="ECO:0000313" key="5">
    <source>
        <dbReference type="EMBL" id="TMW92435.1"/>
    </source>
</evidence>
<evidence type="ECO:0000256" key="2">
    <source>
        <dbReference type="ARBA" id="ARBA00022741"/>
    </source>
</evidence>
<dbReference type="CDD" id="cd01852">
    <property type="entry name" value="AIG1"/>
    <property type="match status" value="1"/>
</dbReference>
<dbReference type="InterPro" id="IPR045058">
    <property type="entry name" value="GIMA/IAN/Toc"/>
</dbReference>
<dbReference type="InterPro" id="IPR006703">
    <property type="entry name" value="G_AIG1"/>
</dbReference>
<feature type="domain" description="AIG1-type G" evidence="4">
    <location>
        <begin position="13"/>
        <end position="218"/>
    </location>
</feature>
<dbReference type="PANTHER" id="PTHR10903:SF119">
    <property type="entry name" value="AIG1-TYPE G DOMAIN-CONTAINING PROTEIN"/>
    <property type="match status" value="1"/>
</dbReference>
<dbReference type="PANTHER" id="PTHR10903">
    <property type="entry name" value="GTPASE, IMAP FAMILY MEMBER-RELATED"/>
    <property type="match status" value="1"/>
</dbReference>
<dbReference type="SUPFAM" id="SSF52540">
    <property type="entry name" value="P-loop containing nucleoside triphosphate hydrolases"/>
    <property type="match status" value="1"/>
</dbReference>
<protein>
    <recommendedName>
        <fullName evidence="4">AIG1-type G domain-containing protein</fullName>
    </recommendedName>
</protein>
<dbReference type="EMBL" id="RXGB01003330">
    <property type="protein sequence ID" value="TMW92435.1"/>
    <property type="molecule type" value="Genomic_DNA"/>
</dbReference>
<organism evidence="5">
    <name type="scientific">Solanum chilense</name>
    <name type="common">Tomato</name>
    <name type="synonym">Lycopersicon chilense</name>
    <dbReference type="NCBI Taxonomy" id="4083"/>
    <lineage>
        <taxon>Eukaryota</taxon>
        <taxon>Viridiplantae</taxon>
        <taxon>Streptophyta</taxon>
        <taxon>Embryophyta</taxon>
        <taxon>Tracheophyta</taxon>
        <taxon>Spermatophyta</taxon>
        <taxon>Magnoliopsida</taxon>
        <taxon>eudicotyledons</taxon>
        <taxon>Gunneridae</taxon>
        <taxon>Pentapetalae</taxon>
        <taxon>asterids</taxon>
        <taxon>lamiids</taxon>
        <taxon>Solanales</taxon>
        <taxon>Solanaceae</taxon>
        <taxon>Solanoideae</taxon>
        <taxon>Solaneae</taxon>
        <taxon>Solanum</taxon>
        <taxon>Solanum subgen. Lycopersicon</taxon>
    </lineage>
</organism>
<proteinExistence type="inferred from homology"/>
<dbReference type="FunFam" id="3.40.50.300:FF:000840">
    <property type="entry name" value="Immune-associated nucleotide-binding protein 9"/>
    <property type="match status" value="1"/>
</dbReference>
<dbReference type="Pfam" id="PF04548">
    <property type="entry name" value="AIG1"/>
    <property type="match status" value="1"/>
</dbReference>
<dbReference type="AlphaFoldDB" id="A0A6N2BC22"/>
<sequence length="270" mass="30499">MGGSAINSEISINEERTLLLVGRTGDGKSATGNSILGTKAFKSMHCSSCVTTASQLQSSQLQDGNILNVIDTPGLFDISRDPDFVIKELVKCFDLAKDGIHALLLVLSVRTRFSREEEASVQCFMNFFERKIVDYMIVVFTGGDEENDEILLNYINHCPEPLKETLEKCGNRQVLFDNKTGDPVKKEKQLKELLFQVNLVVKNNGGKPYTKDLFMELKGVSKLWEMRHLEAELPKERAASLEDTSSMVMYYEEPQAKKWRTIFRNSCLIL</sequence>
<comment type="similarity">
    <text evidence="1">Belongs to the TRAFAC class TrmE-Era-EngA-EngB-Septin-like GTPase superfamily. AIG1/Toc34/Toc159-like paraseptin GTPase family. IAN subfamily.</text>
</comment>
<keyword evidence="2" id="KW-0547">Nucleotide-binding</keyword>
<comment type="caution">
    <text evidence="5">The sequence shown here is derived from an EMBL/GenBank/DDBJ whole genome shotgun (WGS) entry which is preliminary data.</text>
</comment>
<evidence type="ECO:0000256" key="3">
    <source>
        <dbReference type="ARBA" id="ARBA00023134"/>
    </source>
</evidence>